<evidence type="ECO:0000256" key="7">
    <source>
        <dbReference type="ARBA" id="ARBA00023136"/>
    </source>
</evidence>
<evidence type="ECO:0000256" key="4">
    <source>
        <dbReference type="ARBA" id="ARBA00022989"/>
    </source>
</evidence>
<dbReference type="Proteomes" id="UP001209878">
    <property type="component" value="Unassembled WGS sequence"/>
</dbReference>
<sequence length="382" mass="45241">MEKQRDENETSNETSCDLKPSYTWDEIKAHSTKNEQWIVINNCVYDVTRWLRKHPGGAKILSHFAGQDASDAWAAFHIDHDYCNKFLTPLFKGTLAKDEQEEKEMNRDFRELRKKVKEMGLMKANPWFFLGYLVHVILLDVAAFCTLWYFGTGWIPWLTTVALLTVSQIQTGWMQHDYGHHSVLPTAWLNRVGHWLTIGVIKGASAHWWNFRHSQHHAKPNCLRMDPDISVGYLFLMGDHLPVQLGRKKKGYMPYQQQHNYFWLLGPPVLLPIYFHLEVIYFIIKRRAWVDFAWMLCFYVRFFYMYSRLLGAWGAFTLYMLERFIESHWFLFVTQSNHVPMEIDKDHQHDWPIAQTISTCNIAGSPFNDWFTGHLNYQVEHQ</sequence>
<feature type="transmembrane region" description="Helical" evidence="8">
    <location>
        <begin position="296"/>
        <end position="321"/>
    </location>
</feature>
<dbReference type="PANTHER" id="PTHR19353:SF88">
    <property type="entry name" value="DELTA(5) FATTY ACID DESATURASE FAT-4"/>
    <property type="match status" value="1"/>
</dbReference>
<keyword evidence="7 8" id="KW-0472">Membrane</keyword>
<dbReference type="PANTHER" id="PTHR19353">
    <property type="entry name" value="FATTY ACID DESATURASE 2"/>
    <property type="match status" value="1"/>
</dbReference>
<feature type="transmembrane region" description="Helical" evidence="8">
    <location>
        <begin position="261"/>
        <end position="284"/>
    </location>
</feature>
<keyword evidence="5" id="KW-0560">Oxidoreductase</keyword>
<evidence type="ECO:0000313" key="10">
    <source>
        <dbReference type="EMBL" id="KAK2181952.1"/>
    </source>
</evidence>
<dbReference type="GO" id="GO:0006629">
    <property type="term" value="P:lipid metabolic process"/>
    <property type="evidence" value="ECO:0007669"/>
    <property type="project" value="UniProtKB-KW"/>
</dbReference>
<comment type="subcellular location">
    <subcellularLocation>
        <location evidence="1">Membrane</location>
        <topology evidence="1">Multi-pass membrane protein</topology>
    </subcellularLocation>
</comment>
<name>A0AAD9L374_RIDPI</name>
<gene>
    <name evidence="10" type="ORF">NP493_374g01029</name>
</gene>
<evidence type="ECO:0000256" key="2">
    <source>
        <dbReference type="ARBA" id="ARBA00009295"/>
    </source>
</evidence>
<keyword evidence="6" id="KW-0443">Lipid metabolism</keyword>
<dbReference type="Pfam" id="PF00173">
    <property type="entry name" value="Cyt-b5"/>
    <property type="match status" value="1"/>
</dbReference>
<dbReference type="PIRSF" id="PIRSF015921">
    <property type="entry name" value="FA_sphinglp_des"/>
    <property type="match status" value="1"/>
</dbReference>
<evidence type="ECO:0000256" key="6">
    <source>
        <dbReference type="ARBA" id="ARBA00023098"/>
    </source>
</evidence>
<evidence type="ECO:0000256" key="8">
    <source>
        <dbReference type="SAM" id="Phobius"/>
    </source>
</evidence>
<feature type="transmembrane region" description="Helical" evidence="8">
    <location>
        <begin position="127"/>
        <end position="150"/>
    </location>
</feature>
<dbReference type="PROSITE" id="PS50255">
    <property type="entry name" value="CYTOCHROME_B5_2"/>
    <property type="match status" value="1"/>
</dbReference>
<keyword evidence="4 8" id="KW-1133">Transmembrane helix</keyword>
<keyword evidence="11" id="KW-1185">Reference proteome</keyword>
<dbReference type="GO" id="GO:0016717">
    <property type="term" value="F:oxidoreductase activity, acting on paired donors, with oxidation of a pair of donors resulting in the reduction of molecular oxygen to two molecules of water"/>
    <property type="evidence" value="ECO:0007669"/>
    <property type="project" value="TreeGrafter"/>
</dbReference>
<dbReference type="InterPro" id="IPR001199">
    <property type="entry name" value="Cyt_B5-like_heme/steroid-bd"/>
</dbReference>
<evidence type="ECO:0000256" key="5">
    <source>
        <dbReference type="ARBA" id="ARBA00023002"/>
    </source>
</evidence>
<dbReference type="CDD" id="cd03506">
    <property type="entry name" value="Delta6-FADS-like"/>
    <property type="match status" value="1"/>
</dbReference>
<dbReference type="InterPro" id="IPR036400">
    <property type="entry name" value="Cyt_B5-like_heme/steroid_sf"/>
</dbReference>
<dbReference type="Pfam" id="PF00487">
    <property type="entry name" value="FA_desaturase"/>
    <property type="match status" value="1"/>
</dbReference>
<comment type="caution">
    <text evidence="10">The sequence shown here is derived from an EMBL/GenBank/DDBJ whole genome shotgun (WGS) entry which is preliminary data.</text>
</comment>
<dbReference type="SUPFAM" id="SSF55856">
    <property type="entry name" value="Cytochrome b5-like heme/steroid binding domain"/>
    <property type="match status" value="1"/>
</dbReference>
<comment type="similarity">
    <text evidence="2">Belongs to the fatty acid desaturase type 1 family.</text>
</comment>
<dbReference type="Gene3D" id="3.10.120.10">
    <property type="entry name" value="Cytochrome b5-like heme/steroid binding domain"/>
    <property type="match status" value="1"/>
</dbReference>
<accession>A0AAD9L374</accession>
<organism evidence="10 11">
    <name type="scientific">Ridgeia piscesae</name>
    <name type="common">Tubeworm</name>
    <dbReference type="NCBI Taxonomy" id="27915"/>
    <lineage>
        <taxon>Eukaryota</taxon>
        <taxon>Metazoa</taxon>
        <taxon>Spiralia</taxon>
        <taxon>Lophotrochozoa</taxon>
        <taxon>Annelida</taxon>
        <taxon>Polychaeta</taxon>
        <taxon>Sedentaria</taxon>
        <taxon>Canalipalpata</taxon>
        <taxon>Sabellida</taxon>
        <taxon>Siboglinidae</taxon>
        <taxon>Ridgeia</taxon>
    </lineage>
</organism>
<evidence type="ECO:0000259" key="9">
    <source>
        <dbReference type="PROSITE" id="PS50255"/>
    </source>
</evidence>
<dbReference type="GO" id="GO:0016020">
    <property type="term" value="C:membrane"/>
    <property type="evidence" value="ECO:0007669"/>
    <property type="project" value="UniProtKB-SubCell"/>
</dbReference>
<evidence type="ECO:0000313" key="11">
    <source>
        <dbReference type="Proteomes" id="UP001209878"/>
    </source>
</evidence>
<dbReference type="EMBL" id="JAODUO010000373">
    <property type="protein sequence ID" value="KAK2181952.1"/>
    <property type="molecule type" value="Genomic_DNA"/>
</dbReference>
<keyword evidence="3 8" id="KW-0812">Transmembrane</keyword>
<dbReference type="SMART" id="SM01117">
    <property type="entry name" value="Cyt-b5"/>
    <property type="match status" value="1"/>
</dbReference>
<dbReference type="AlphaFoldDB" id="A0AAD9L374"/>
<reference evidence="10" key="1">
    <citation type="journal article" date="2023" name="Mol. Biol. Evol.">
        <title>Third-Generation Sequencing Reveals the Adaptive Role of the Epigenome in Three Deep-Sea Polychaetes.</title>
        <authorList>
            <person name="Perez M."/>
            <person name="Aroh O."/>
            <person name="Sun Y."/>
            <person name="Lan Y."/>
            <person name="Juniper S.K."/>
            <person name="Young C.R."/>
            <person name="Angers B."/>
            <person name="Qian P.Y."/>
        </authorList>
    </citation>
    <scope>NUCLEOTIDE SEQUENCE</scope>
    <source>
        <strain evidence="10">R07B-5</strain>
    </source>
</reference>
<dbReference type="InterPro" id="IPR005804">
    <property type="entry name" value="FA_desaturase_dom"/>
</dbReference>
<evidence type="ECO:0000256" key="3">
    <source>
        <dbReference type="ARBA" id="ARBA00022692"/>
    </source>
</evidence>
<evidence type="ECO:0000256" key="1">
    <source>
        <dbReference type="ARBA" id="ARBA00004141"/>
    </source>
</evidence>
<feature type="domain" description="Cytochrome b5 heme-binding" evidence="9">
    <location>
        <begin position="19"/>
        <end position="96"/>
    </location>
</feature>
<proteinExistence type="inferred from homology"/>
<protein>
    <recommendedName>
        <fullName evidence="9">Cytochrome b5 heme-binding domain-containing protein</fullName>
    </recommendedName>
</protein>
<dbReference type="InterPro" id="IPR012171">
    <property type="entry name" value="Fatty_acid_desaturase"/>
</dbReference>